<evidence type="ECO:0000256" key="10">
    <source>
        <dbReference type="ARBA" id="ARBA00042475"/>
    </source>
</evidence>
<name>A0A6J6IFE9_9ZZZZ</name>
<feature type="transmembrane region" description="Helical" evidence="11">
    <location>
        <begin position="127"/>
        <end position="148"/>
    </location>
</feature>
<keyword evidence="5 11" id="KW-0812">Transmembrane</keyword>
<feature type="transmembrane region" description="Helical" evidence="11">
    <location>
        <begin position="101"/>
        <end position="121"/>
    </location>
</feature>
<evidence type="ECO:0000256" key="11">
    <source>
        <dbReference type="SAM" id="Phobius"/>
    </source>
</evidence>
<feature type="transmembrane region" description="Helical" evidence="11">
    <location>
        <begin position="292"/>
        <end position="309"/>
    </location>
</feature>
<feature type="transmembrane region" description="Helical" evidence="11">
    <location>
        <begin position="56"/>
        <end position="80"/>
    </location>
</feature>
<dbReference type="InterPro" id="IPR044878">
    <property type="entry name" value="UbiA_sf"/>
</dbReference>
<keyword evidence="7" id="KW-0350">Heme biosynthesis</keyword>
<dbReference type="AlphaFoldDB" id="A0A6J6IFE9"/>
<evidence type="ECO:0000256" key="1">
    <source>
        <dbReference type="ARBA" id="ARBA00004651"/>
    </source>
</evidence>
<evidence type="ECO:0000256" key="9">
    <source>
        <dbReference type="ARBA" id="ARBA00040810"/>
    </source>
</evidence>
<proteinExistence type="inferred from homology"/>
<dbReference type="InterPro" id="IPR000537">
    <property type="entry name" value="UbiA_prenyltransferase"/>
</dbReference>
<sequence>MAPPTPNRSARGPSSSVQIFRKTGAYIALMKPRVIELLLVTTAPVMVLAARGVPNLWLILGTLAGGALSAGSANAFNMYIDRDIDTLMARTKGRPIVTGEVSPRSALVFAVAIGLASLVVLTLVANVLAATLSLLAILFYVFVYTLLLKRRTEQNIVWGGIAGCFPVLIGWAAVTGEVSVTPWILFVVVFLWTPAHYWPLSLRYADDYAAASVPMLSVLRPKVAVGLQVILYAWATVVASLVLVPVAPMGIVYTVVALLSGGWFIVETHMLYSRSVAGRETNAMRVFHASNTYLTALFIAVAIDPLVALR</sequence>
<evidence type="ECO:0000256" key="5">
    <source>
        <dbReference type="ARBA" id="ARBA00022692"/>
    </source>
</evidence>
<keyword evidence="3" id="KW-1003">Cell membrane</keyword>
<dbReference type="NCBIfam" id="TIGR01473">
    <property type="entry name" value="cyoE_ctaB"/>
    <property type="match status" value="1"/>
</dbReference>
<dbReference type="CDD" id="cd13957">
    <property type="entry name" value="PT_UbiA_Cox10"/>
    <property type="match status" value="1"/>
</dbReference>
<protein>
    <recommendedName>
        <fullName evidence="9">Protoheme IX farnesyltransferase</fullName>
    </recommendedName>
    <alternativeName>
        <fullName evidence="10">Heme B farnesyltransferase</fullName>
    </alternativeName>
</protein>
<dbReference type="PANTHER" id="PTHR43448:SF7">
    <property type="entry name" value="4-HYDROXYBENZOATE SOLANESYLTRANSFERASE"/>
    <property type="match status" value="1"/>
</dbReference>
<gene>
    <name evidence="12" type="ORF">UFOPK1961_00271</name>
</gene>
<dbReference type="HAMAP" id="MF_00154">
    <property type="entry name" value="CyoE_CtaB"/>
    <property type="match status" value="1"/>
</dbReference>
<feature type="transmembrane region" description="Helical" evidence="11">
    <location>
        <begin position="250"/>
        <end position="272"/>
    </location>
</feature>
<evidence type="ECO:0000256" key="3">
    <source>
        <dbReference type="ARBA" id="ARBA00022475"/>
    </source>
</evidence>
<keyword evidence="6 11" id="KW-1133">Transmembrane helix</keyword>
<feature type="transmembrane region" description="Helical" evidence="11">
    <location>
        <begin position="180"/>
        <end position="202"/>
    </location>
</feature>
<evidence type="ECO:0000256" key="7">
    <source>
        <dbReference type="ARBA" id="ARBA00023133"/>
    </source>
</evidence>
<dbReference type="GO" id="GO:0008495">
    <property type="term" value="F:protoheme IX farnesyltransferase activity"/>
    <property type="evidence" value="ECO:0007669"/>
    <property type="project" value="InterPro"/>
</dbReference>
<accession>A0A6J6IFE9</accession>
<dbReference type="NCBIfam" id="NF003349">
    <property type="entry name" value="PRK04375.1-2"/>
    <property type="match status" value="1"/>
</dbReference>
<organism evidence="12">
    <name type="scientific">freshwater metagenome</name>
    <dbReference type="NCBI Taxonomy" id="449393"/>
    <lineage>
        <taxon>unclassified sequences</taxon>
        <taxon>metagenomes</taxon>
        <taxon>ecological metagenomes</taxon>
    </lineage>
</organism>
<evidence type="ECO:0000256" key="2">
    <source>
        <dbReference type="ARBA" id="ARBA00004919"/>
    </source>
</evidence>
<keyword evidence="4" id="KW-0808">Transferase</keyword>
<dbReference type="InterPro" id="IPR006369">
    <property type="entry name" value="Protohaem_IX_farnesylTrfase"/>
</dbReference>
<dbReference type="GO" id="GO:0005886">
    <property type="term" value="C:plasma membrane"/>
    <property type="evidence" value="ECO:0007669"/>
    <property type="project" value="UniProtKB-SubCell"/>
</dbReference>
<evidence type="ECO:0000256" key="4">
    <source>
        <dbReference type="ARBA" id="ARBA00022679"/>
    </source>
</evidence>
<dbReference type="FunFam" id="1.10.357.140:FF:000001">
    <property type="entry name" value="Protoheme IX farnesyltransferase"/>
    <property type="match status" value="1"/>
</dbReference>
<comment type="subcellular location">
    <subcellularLocation>
        <location evidence="1">Cell membrane</location>
        <topology evidence="1">Multi-pass membrane protein</topology>
    </subcellularLocation>
</comment>
<feature type="transmembrane region" description="Helical" evidence="11">
    <location>
        <begin position="34"/>
        <end position="50"/>
    </location>
</feature>
<comment type="pathway">
    <text evidence="2">Porphyrin-containing compound metabolism; heme O biosynthesis; heme O from protoheme: step 1/1.</text>
</comment>
<dbReference type="GO" id="GO:0006783">
    <property type="term" value="P:heme biosynthetic process"/>
    <property type="evidence" value="ECO:0007669"/>
    <property type="project" value="UniProtKB-KW"/>
</dbReference>
<dbReference type="Gene3D" id="1.10.357.140">
    <property type="entry name" value="UbiA prenyltransferase"/>
    <property type="match status" value="1"/>
</dbReference>
<dbReference type="EMBL" id="CAEZVJ010000017">
    <property type="protein sequence ID" value="CAB4623589.1"/>
    <property type="molecule type" value="Genomic_DNA"/>
</dbReference>
<reference evidence="12" key="1">
    <citation type="submission" date="2020-05" db="EMBL/GenBank/DDBJ databases">
        <authorList>
            <person name="Chiriac C."/>
            <person name="Salcher M."/>
            <person name="Ghai R."/>
            <person name="Kavagutti S V."/>
        </authorList>
    </citation>
    <scope>NUCLEOTIDE SEQUENCE</scope>
</reference>
<dbReference type="InterPro" id="IPR030470">
    <property type="entry name" value="UbiA_prenylTrfase_CS"/>
</dbReference>
<feature type="transmembrane region" description="Helical" evidence="11">
    <location>
        <begin position="223"/>
        <end position="244"/>
    </location>
</feature>
<feature type="transmembrane region" description="Helical" evidence="11">
    <location>
        <begin position="155"/>
        <end position="174"/>
    </location>
</feature>
<dbReference type="Pfam" id="PF01040">
    <property type="entry name" value="UbiA"/>
    <property type="match status" value="1"/>
</dbReference>
<dbReference type="PANTHER" id="PTHR43448">
    <property type="entry name" value="PROTOHEME IX FARNESYLTRANSFERASE, MITOCHONDRIAL"/>
    <property type="match status" value="1"/>
</dbReference>
<keyword evidence="8 11" id="KW-0472">Membrane</keyword>
<dbReference type="PROSITE" id="PS00943">
    <property type="entry name" value="UBIA"/>
    <property type="match status" value="1"/>
</dbReference>
<evidence type="ECO:0000256" key="8">
    <source>
        <dbReference type="ARBA" id="ARBA00023136"/>
    </source>
</evidence>
<evidence type="ECO:0000256" key="6">
    <source>
        <dbReference type="ARBA" id="ARBA00022989"/>
    </source>
</evidence>
<evidence type="ECO:0000313" key="12">
    <source>
        <dbReference type="EMBL" id="CAB4623589.1"/>
    </source>
</evidence>